<keyword evidence="5 11" id="KW-0812">Transmembrane</keyword>
<evidence type="ECO:0000256" key="10">
    <source>
        <dbReference type="ARBA" id="ARBA00023315"/>
    </source>
</evidence>
<dbReference type="GO" id="GO:0004144">
    <property type="term" value="F:diacylglycerol O-acyltransferase activity"/>
    <property type="evidence" value="ECO:0007669"/>
    <property type="project" value="TreeGrafter"/>
</dbReference>
<dbReference type="EMBL" id="JAKZEL010000014">
    <property type="protein sequence ID" value="KAI4537392.1"/>
    <property type="molecule type" value="Genomic_DNA"/>
</dbReference>
<keyword evidence="8" id="KW-0443">Lipid metabolism</keyword>
<dbReference type="PANTHER" id="PTHR12317">
    <property type="entry name" value="DIACYLGLYCEROL O-ACYLTRANSFERASE"/>
    <property type="match status" value="1"/>
</dbReference>
<evidence type="ECO:0000256" key="5">
    <source>
        <dbReference type="ARBA" id="ARBA00022692"/>
    </source>
</evidence>
<keyword evidence="3" id="KW-0444">Lipid biosynthesis</keyword>
<keyword evidence="6" id="KW-0256">Endoplasmic reticulum</keyword>
<comment type="subcellular location">
    <subcellularLocation>
        <location evidence="1">Endoplasmic reticulum membrane</location>
        <topology evidence="1">Multi-pass membrane protein</topology>
    </subcellularLocation>
</comment>
<gene>
    <name evidence="12" type="ORF">MG293_012255</name>
</gene>
<evidence type="ECO:0000256" key="9">
    <source>
        <dbReference type="ARBA" id="ARBA00023136"/>
    </source>
</evidence>
<dbReference type="GO" id="GO:0019432">
    <property type="term" value="P:triglyceride biosynthetic process"/>
    <property type="evidence" value="ECO:0007669"/>
    <property type="project" value="TreeGrafter"/>
</dbReference>
<evidence type="ECO:0000256" key="3">
    <source>
        <dbReference type="ARBA" id="ARBA00022516"/>
    </source>
</evidence>
<evidence type="ECO:0000256" key="4">
    <source>
        <dbReference type="ARBA" id="ARBA00022679"/>
    </source>
</evidence>
<sequence length="184" mass="21944">MMLPGCWPERRLRGLLFARFWIFSILYAIWWYVDRAKPWQGGRQSDVLRHWVIWRYMKDCFPISTPSLLSPSTAALIPIFSFGENDIYEQVQNSPGSWLRWFQDRPHKSTRGSIPLFYSRGVFQFSFGLMPCHRPITTVVEKPIEVQKTPHRSQEEVDRLHQRYMKELENLFEAHKLKNNVSID</sequence>
<dbReference type="GO" id="GO:0005789">
    <property type="term" value="C:endoplasmic reticulum membrane"/>
    <property type="evidence" value="ECO:0007669"/>
    <property type="project" value="UniProtKB-SubCell"/>
</dbReference>
<evidence type="ECO:0000313" key="12">
    <source>
        <dbReference type="EMBL" id="KAI4537392.1"/>
    </source>
</evidence>
<keyword evidence="7 11" id="KW-1133">Transmembrane helix</keyword>
<dbReference type="Proteomes" id="UP001214576">
    <property type="component" value="Unassembled WGS sequence"/>
</dbReference>
<reference evidence="12" key="1">
    <citation type="submission" date="2022-03" db="EMBL/GenBank/DDBJ databases">
        <title>Genomic analyses of argali, domestic sheep and their hybrids provide insights into chromosomal evolution, heterosis and genetic basis of agronomic traits.</title>
        <authorList>
            <person name="Li M."/>
        </authorList>
    </citation>
    <scope>NUCLEOTIDE SEQUENCE</scope>
    <source>
        <strain evidence="12">CAU-MHL-2022a</strain>
        <tissue evidence="12">Skin</tissue>
    </source>
</reference>
<keyword evidence="9 11" id="KW-0472">Membrane</keyword>
<keyword evidence="4" id="KW-0808">Transferase</keyword>
<evidence type="ECO:0000256" key="1">
    <source>
        <dbReference type="ARBA" id="ARBA00004477"/>
    </source>
</evidence>
<protein>
    <submittedName>
        <fullName evidence="12">Uncharacterized protein</fullName>
    </submittedName>
</protein>
<dbReference type="PANTHER" id="PTHR12317:SF74">
    <property type="entry name" value="2-ACYLGLYCEROL O-ACYLTRANSFERASE 2"/>
    <property type="match status" value="1"/>
</dbReference>
<evidence type="ECO:0000256" key="8">
    <source>
        <dbReference type="ARBA" id="ARBA00023098"/>
    </source>
</evidence>
<accession>A0AAD4U090</accession>
<evidence type="ECO:0000313" key="13">
    <source>
        <dbReference type="Proteomes" id="UP001214576"/>
    </source>
</evidence>
<evidence type="ECO:0000256" key="6">
    <source>
        <dbReference type="ARBA" id="ARBA00022824"/>
    </source>
</evidence>
<organism evidence="12 13">
    <name type="scientific">Ovis ammon polii</name>
    <dbReference type="NCBI Taxonomy" id="230172"/>
    <lineage>
        <taxon>Eukaryota</taxon>
        <taxon>Metazoa</taxon>
        <taxon>Chordata</taxon>
        <taxon>Craniata</taxon>
        <taxon>Vertebrata</taxon>
        <taxon>Euteleostomi</taxon>
        <taxon>Mammalia</taxon>
        <taxon>Eutheria</taxon>
        <taxon>Laurasiatheria</taxon>
        <taxon>Artiodactyla</taxon>
        <taxon>Ruminantia</taxon>
        <taxon>Pecora</taxon>
        <taxon>Bovidae</taxon>
        <taxon>Caprinae</taxon>
        <taxon>Ovis</taxon>
    </lineage>
</organism>
<dbReference type="GO" id="GO:0003846">
    <property type="term" value="F:2-acylglycerol O-acyltransferase activity"/>
    <property type="evidence" value="ECO:0007669"/>
    <property type="project" value="TreeGrafter"/>
</dbReference>
<evidence type="ECO:0000256" key="11">
    <source>
        <dbReference type="SAM" id="Phobius"/>
    </source>
</evidence>
<proteinExistence type="inferred from homology"/>
<keyword evidence="13" id="KW-1185">Reference proteome</keyword>
<name>A0AAD4U090_OVIAM</name>
<dbReference type="AlphaFoldDB" id="A0AAD4U090"/>
<dbReference type="GO" id="GO:0006651">
    <property type="term" value="P:diacylglycerol biosynthetic process"/>
    <property type="evidence" value="ECO:0007669"/>
    <property type="project" value="TreeGrafter"/>
</dbReference>
<evidence type="ECO:0000256" key="2">
    <source>
        <dbReference type="ARBA" id="ARBA00005420"/>
    </source>
</evidence>
<keyword evidence="10" id="KW-0012">Acyltransferase</keyword>
<feature type="transmembrane region" description="Helical" evidence="11">
    <location>
        <begin position="12"/>
        <end position="33"/>
    </location>
</feature>
<dbReference type="InterPro" id="IPR007130">
    <property type="entry name" value="DAGAT"/>
</dbReference>
<comment type="similarity">
    <text evidence="2">Belongs to the diacylglycerol acyltransferase family.</text>
</comment>
<dbReference type="Pfam" id="PF03982">
    <property type="entry name" value="DAGAT"/>
    <property type="match status" value="2"/>
</dbReference>
<evidence type="ECO:0000256" key="7">
    <source>
        <dbReference type="ARBA" id="ARBA00022989"/>
    </source>
</evidence>
<comment type="caution">
    <text evidence="12">The sequence shown here is derived from an EMBL/GenBank/DDBJ whole genome shotgun (WGS) entry which is preliminary data.</text>
</comment>